<evidence type="ECO:0000313" key="1">
    <source>
        <dbReference type="EMBL" id="KAB8273250.1"/>
    </source>
</evidence>
<name>A0A5N6J4R2_9EURO</name>
<protein>
    <submittedName>
        <fullName evidence="1">Uncharacterized protein</fullName>
    </submittedName>
</protein>
<reference evidence="1 2" key="1">
    <citation type="submission" date="2019-04" db="EMBL/GenBank/DDBJ databases">
        <title>Fungal friends and foes A comparative genomics study of 23 Aspergillus species from section Flavi.</title>
        <authorList>
            <consortium name="DOE Joint Genome Institute"/>
            <person name="Kjaerbolling I."/>
            <person name="Vesth T.C."/>
            <person name="Frisvad J.C."/>
            <person name="Nybo J.L."/>
            <person name="Theobald S."/>
            <person name="Kildgaard S."/>
            <person name="Petersen T.I."/>
            <person name="Kuo A."/>
            <person name="Sato A."/>
            <person name="Lyhne E.K."/>
            <person name="Kogle M.E."/>
            <person name="Wiebenga A."/>
            <person name="Kun R.S."/>
            <person name="Lubbers R.J."/>
            <person name="Makela M.R."/>
            <person name="Barry K."/>
            <person name="Chovatia M."/>
            <person name="Clum A."/>
            <person name="Daum C."/>
            <person name="Haridas S."/>
            <person name="He G."/>
            <person name="LaButti K."/>
            <person name="Lipzen A."/>
            <person name="Mondo S."/>
            <person name="Pangilinan J."/>
            <person name="Riley R."/>
            <person name="Salamov A."/>
            <person name="Simmons B.A."/>
            <person name="Magnuson J.K."/>
            <person name="Henrissat B."/>
            <person name="Mortensen U.H."/>
            <person name="Larsen T.O."/>
            <person name="De vries R.P."/>
            <person name="Grigoriev I.V."/>
            <person name="Machida M."/>
            <person name="Baker S.E."/>
            <person name="Andersen M.R."/>
        </authorList>
    </citation>
    <scope>NUCLEOTIDE SEQUENCE [LARGE SCALE GENOMIC DNA]</scope>
    <source>
        <strain evidence="1 2">CBS 117635</strain>
    </source>
</reference>
<gene>
    <name evidence="1" type="ORF">BDV30DRAFT_210711</name>
</gene>
<keyword evidence="2" id="KW-1185">Reference proteome</keyword>
<dbReference type="AlphaFoldDB" id="A0A5N6J4R2"/>
<evidence type="ECO:0000313" key="2">
    <source>
        <dbReference type="Proteomes" id="UP000326289"/>
    </source>
</evidence>
<organism evidence="1 2">
    <name type="scientific">Aspergillus minisclerotigenes</name>
    <dbReference type="NCBI Taxonomy" id="656917"/>
    <lineage>
        <taxon>Eukaryota</taxon>
        <taxon>Fungi</taxon>
        <taxon>Dikarya</taxon>
        <taxon>Ascomycota</taxon>
        <taxon>Pezizomycotina</taxon>
        <taxon>Eurotiomycetes</taxon>
        <taxon>Eurotiomycetidae</taxon>
        <taxon>Eurotiales</taxon>
        <taxon>Aspergillaceae</taxon>
        <taxon>Aspergillus</taxon>
        <taxon>Aspergillus subgen. Circumdati</taxon>
    </lineage>
</organism>
<dbReference type="Proteomes" id="UP000326289">
    <property type="component" value="Unassembled WGS sequence"/>
</dbReference>
<accession>A0A5N6J4R2</accession>
<proteinExistence type="predicted"/>
<sequence length="62" mass="7116">MRSPSRDCLFGKWTPSLCLWSVGGSKRLVQRDATRSQCALVHYVIPHIPCTYQPWQHFTGVL</sequence>
<dbReference type="EMBL" id="ML732797">
    <property type="protein sequence ID" value="KAB8273250.1"/>
    <property type="molecule type" value="Genomic_DNA"/>
</dbReference>